<dbReference type="Pfam" id="PF00196">
    <property type="entry name" value="GerE"/>
    <property type="match status" value="1"/>
</dbReference>
<dbReference type="GO" id="GO:0003677">
    <property type="term" value="F:DNA binding"/>
    <property type="evidence" value="ECO:0007669"/>
    <property type="project" value="InterPro"/>
</dbReference>
<feature type="region of interest" description="Disordered" evidence="1">
    <location>
        <begin position="274"/>
        <end position="299"/>
    </location>
</feature>
<sequence length="333" mass="37499">MKTNQLNLFKSDFIESLPTKPYCTDELGVTFIRPKLTAINKKYIQVNRPSTDLYLVFDLDYEYSALAWSDLNLPAPAWAAKNPINGHSHLGYALSVGVCTSSMARLAPLKYLAAIQSAYTEKLKADRSYARLLTKNPLHEAWQTTWWTDEKYTLDYLADFVDLTGHPLRGKESHGLGRNCELFENVAHWAYKEVREYWSPNYKSKWQDAVVSHTEALNAQFIEPLPYSEVKSISKSIANFVIRHFSPEKFRESQSIKGRKGGLIGGKRGSIEDKAKAGRISKGGGRPSKSGFSREERESLVLKKKAQGLSNRAIADDLSISSSTVSLILRNSR</sequence>
<dbReference type="EMBL" id="NPIB01000046">
    <property type="protein sequence ID" value="PLC56011.1"/>
    <property type="molecule type" value="Genomic_DNA"/>
</dbReference>
<dbReference type="SUPFAM" id="SSF46894">
    <property type="entry name" value="C-terminal effector domain of the bipartite response regulators"/>
    <property type="match status" value="1"/>
</dbReference>
<comment type="caution">
    <text evidence="3">The sequence shown here is derived from an EMBL/GenBank/DDBJ whole genome shotgun (WGS) entry which is preliminary data.</text>
</comment>
<evidence type="ECO:0000259" key="2">
    <source>
        <dbReference type="Pfam" id="PF00196"/>
    </source>
</evidence>
<organism evidence="3 4">
    <name type="scientific">Photobacterium carnosum</name>
    <dbReference type="NCBI Taxonomy" id="2023717"/>
    <lineage>
        <taxon>Bacteria</taxon>
        <taxon>Pseudomonadati</taxon>
        <taxon>Pseudomonadota</taxon>
        <taxon>Gammaproteobacteria</taxon>
        <taxon>Vibrionales</taxon>
        <taxon>Vibrionaceae</taxon>
        <taxon>Photobacterium</taxon>
    </lineage>
</organism>
<dbReference type="InterPro" id="IPR016032">
    <property type="entry name" value="Sig_transdc_resp-reg_C-effctor"/>
</dbReference>
<name>A0A2N4ULW3_9GAMM</name>
<reference evidence="3 4" key="1">
    <citation type="journal article" date="2018" name="Syst. Appl. Microbiol.">
        <title>Photobacterium carnosum sp. nov., isolated from spoiled modified atmosphere packaged poultry meat.</title>
        <authorList>
            <person name="Hilgarth M."/>
            <person name="Fuertes S."/>
            <person name="Ehrmann M."/>
            <person name="Vogel R.F."/>
        </authorList>
    </citation>
    <scope>NUCLEOTIDE SEQUENCE [LARGE SCALE GENOMIC DNA]</scope>
    <source>
        <strain evidence="3 4">TMW 2.2021</strain>
    </source>
</reference>
<dbReference type="Gene3D" id="1.10.10.10">
    <property type="entry name" value="Winged helix-like DNA-binding domain superfamily/Winged helix DNA-binding domain"/>
    <property type="match status" value="1"/>
</dbReference>
<evidence type="ECO:0000313" key="3">
    <source>
        <dbReference type="EMBL" id="PLC56011.1"/>
    </source>
</evidence>
<dbReference type="InterPro" id="IPR004322">
    <property type="entry name" value="Plasmid_replicase_bac"/>
</dbReference>
<proteinExistence type="predicted"/>
<dbReference type="RefSeq" id="WP_101770418.1">
    <property type="nucleotide sequence ID" value="NZ_BPPU01000009.1"/>
</dbReference>
<feature type="domain" description="HTH luxR-type" evidence="2">
    <location>
        <begin position="296"/>
        <end position="329"/>
    </location>
</feature>
<accession>A0A2N4ULW3</accession>
<evidence type="ECO:0000313" key="4">
    <source>
        <dbReference type="Proteomes" id="UP000234420"/>
    </source>
</evidence>
<evidence type="ECO:0000256" key="1">
    <source>
        <dbReference type="SAM" id="MobiDB-lite"/>
    </source>
</evidence>
<protein>
    <submittedName>
        <fullName evidence="3">RepA protein</fullName>
    </submittedName>
</protein>
<dbReference type="Gene3D" id="1.10.340.50">
    <property type="match status" value="1"/>
</dbReference>
<gene>
    <name evidence="3" type="ORF">CIK00_20675</name>
</gene>
<dbReference type="Proteomes" id="UP000234420">
    <property type="component" value="Unassembled WGS sequence"/>
</dbReference>
<dbReference type="InterPro" id="IPR000792">
    <property type="entry name" value="Tscrpt_reg_LuxR_C"/>
</dbReference>
<keyword evidence="4" id="KW-1185">Reference proteome</keyword>
<dbReference type="Pfam" id="PF03090">
    <property type="entry name" value="Replicase"/>
    <property type="match status" value="1"/>
</dbReference>
<dbReference type="InterPro" id="IPR036388">
    <property type="entry name" value="WH-like_DNA-bd_sf"/>
</dbReference>
<dbReference type="AlphaFoldDB" id="A0A2N4ULW3"/>
<dbReference type="GO" id="GO:0006355">
    <property type="term" value="P:regulation of DNA-templated transcription"/>
    <property type="evidence" value="ECO:0007669"/>
    <property type="project" value="InterPro"/>
</dbReference>